<organism evidence="4 5">
    <name type="scientific">Thalassiosira oceanica</name>
    <name type="common">Marine diatom</name>
    <dbReference type="NCBI Taxonomy" id="159749"/>
    <lineage>
        <taxon>Eukaryota</taxon>
        <taxon>Sar</taxon>
        <taxon>Stramenopiles</taxon>
        <taxon>Ochrophyta</taxon>
        <taxon>Bacillariophyta</taxon>
        <taxon>Coscinodiscophyceae</taxon>
        <taxon>Thalassiosirophycidae</taxon>
        <taxon>Thalassiosirales</taxon>
        <taxon>Thalassiosiraceae</taxon>
        <taxon>Thalassiosira</taxon>
    </lineage>
</organism>
<evidence type="ECO:0000313" key="4">
    <source>
        <dbReference type="EMBL" id="EJK45477.1"/>
    </source>
</evidence>
<dbReference type="AlphaFoldDB" id="K0RFW4"/>
<dbReference type="Pfam" id="PF01399">
    <property type="entry name" value="PCI"/>
    <property type="match status" value="1"/>
</dbReference>
<keyword evidence="5" id="KW-1185">Reference proteome</keyword>
<evidence type="ECO:0000259" key="3">
    <source>
        <dbReference type="PROSITE" id="PS50250"/>
    </source>
</evidence>
<dbReference type="EMBL" id="AGNL01048487">
    <property type="protein sequence ID" value="EJK45477.1"/>
    <property type="molecule type" value="Genomic_DNA"/>
</dbReference>
<dbReference type="PANTHER" id="PTHR10539:SF0">
    <property type="entry name" value="26S PROTEASOME NON-ATPASE REGULATORY SUBUNIT 13"/>
    <property type="match status" value="1"/>
</dbReference>
<dbReference type="InterPro" id="IPR054179">
    <property type="entry name" value="PSD13_N"/>
</dbReference>
<dbReference type="OrthoDB" id="1093at2759"/>
<dbReference type="PANTHER" id="PTHR10539">
    <property type="entry name" value="26S PROTEASOME NON-ATPASE REGULATORY SUBUNIT 13"/>
    <property type="match status" value="1"/>
</dbReference>
<dbReference type="eggNOG" id="KOG2908">
    <property type="taxonomic scope" value="Eukaryota"/>
</dbReference>
<reference evidence="4 5" key="1">
    <citation type="journal article" date="2012" name="Genome Biol.">
        <title>Genome and low-iron response of an oceanic diatom adapted to chronic iron limitation.</title>
        <authorList>
            <person name="Lommer M."/>
            <person name="Specht M."/>
            <person name="Roy A.S."/>
            <person name="Kraemer L."/>
            <person name="Andreson R."/>
            <person name="Gutowska M.A."/>
            <person name="Wolf J."/>
            <person name="Bergner S.V."/>
            <person name="Schilhabel M.B."/>
            <person name="Klostermeier U.C."/>
            <person name="Beiko R.G."/>
            <person name="Rosenstiel P."/>
            <person name="Hippler M."/>
            <person name="Laroche J."/>
        </authorList>
    </citation>
    <scope>NUCLEOTIDE SEQUENCE [LARGE SCALE GENOMIC DNA]</scope>
    <source>
        <strain evidence="4 5">CCMP1005</strain>
    </source>
</reference>
<comment type="similarity">
    <text evidence="1">Belongs to the proteasome subunit S11 family.</text>
</comment>
<sequence length="419" mass="45918">MSRLSDIPTAAVEHLESMSTLHPDLSDKYASLVNLYQRKLWHQLTMSTLDFVSDPSSTLRTTAEGTNSYLALFDKVILPIDKKLNQLTLARIASATAFSLLDSPPYKDGVAARAILENLLEKRDRLGPAAALFAESRLGLLGLTVLGRSGEALTTETSVKALSSTKESIAKNRSVLAELADTESEAAVVHSAYYETAMTYRKAVGPPEAYYREAIQYVAYTSLSDLSQEERYSLATDLSLAALTGEGVFNFGEVVTAPALKCLDGTDLYFLVELLTAGAHGDVLGFQRVADANAQAIQNQPSLVSRADAVKEKITLLALVNMVFERPSLERTLSFEDIADRVVVPLDQVEWVIMRALSLKLIKGTMDQVEQTVDVTWVMPRVLDSKQMSELATRFGEWAVKVSQTKDFMHESAGALLNQ</sequence>
<dbReference type="InterPro" id="IPR035298">
    <property type="entry name" value="PSMD13"/>
</dbReference>
<keyword evidence="2" id="KW-0647">Proteasome</keyword>
<dbReference type="PROSITE" id="PS50250">
    <property type="entry name" value="PCI"/>
    <property type="match status" value="1"/>
</dbReference>
<proteinExistence type="inferred from homology"/>
<dbReference type="Pfam" id="PF22037">
    <property type="entry name" value="PSD13_N"/>
    <property type="match status" value="1"/>
</dbReference>
<dbReference type="GO" id="GO:0006511">
    <property type="term" value="P:ubiquitin-dependent protein catabolic process"/>
    <property type="evidence" value="ECO:0007669"/>
    <property type="project" value="TreeGrafter"/>
</dbReference>
<dbReference type="GO" id="GO:0008541">
    <property type="term" value="C:proteasome regulatory particle, lid subcomplex"/>
    <property type="evidence" value="ECO:0007669"/>
    <property type="project" value="TreeGrafter"/>
</dbReference>
<evidence type="ECO:0000256" key="1">
    <source>
        <dbReference type="ARBA" id="ARBA00006207"/>
    </source>
</evidence>
<accession>K0RFW4</accession>
<evidence type="ECO:0000256" key="2">
    <source>
        <dbReference type="ARBA" id="ARBA00022942"/>
    </source>
</evidence>
<protein>
    <recommendedName>
        <fullName evidence="3">PCI domain-containing protein</fullName>
    </recommendedName>
</protein>
<evidence type="ECO:0000313" key="5">
    <source>
        <dbReference type="Proteomes" id="UP000266841"/>
    </source>
</evidence>
<gene>
    <name evidence="4" type="ORF">THAOC_35906</name>
</gene>
<dbReference type="InterPro" id="IPR000717">
    <property type="entry name" value="PCI_dom"/>
</dbReference>
<name>K0RFW4_THAOC</name>
<dbReference type="SMART" id="SM00088">
    <property type="entry name" value="PINT"/>
    <property type="match status" value="1"/>
</dbReference>
<dbReference type="InterPro" id="IPR036390">
    <property type="entry name" value="WH_DNA-bd_sf"/>
</dbReference>
<dbReference type="GO" id="GO:0005198">
    <property type="term" value="F:structural molecule activity"/>
    <property type="evidence" value="ECO:0007669"/>
    <property type="project" value="TreeGrafter"/>
</dbReference>
<comment type="caution">
    <text evidence="4">The sequence shown here is derived from an EMBL/GenBank/DDBJ whole genome shotgun (WGS) entry which is preliminary data.</text>
</comment>
<feature type="domain" description="PCI" evidence="3">
    <location>
        <begin position="208"/>
        <end position="380"/>
    </location>
</feature>
<dbReference type="OMA" id="ANKRTIT"/>
<dbReference type="GO" id="GO:0005634">
    <property type="term" value="C:nucleus"/>
    <property type="evidence" value="ECO:0007669"/>
    <property type="project" value="TreeGrafter"/>
</dbReference>
<dbReference type="Proteomes" id="UP000266841">
    <property type="component" value="Unassembled WGS sequence"/>
</dbReference>
<dbReference type="GO" id="GO:0005829">
    <property type="term" value="C:cytosol"/>
    <property type="evidence" value="ECO:0007669"/>
    <property type="project" value="TreeGrafter"/>
</dbReference>
<dbReference type="SUPFAM" id="SSF46785">
    <property type="entry name" value="Winged helix' DNA-binding domain"/>
    <property type="match status" value="1"/>
</dbReference>